<dbReference type="AlphaFoldDB" id="A0A9N8VHA4"/>
<comment type="similarity">
    <text evidence="1">Belongs to the WAPL family.</text>
</comment>
<dbReference type="InterPro" id="IPR022771">
    <property type="entry name" value="WAPL_C"/>
</dbReference>
<dbReference type="InterPro" id="IPR039874">
    <property type="entry name" value="WAPL"/>
</dbReference>
<reference evidence="3" key="1">
    <citation type="submission" date="2021-06" db="EMBL/GenBank/DDBJ databases">
        <authorList>
            <person name="Kallberg Y."/>
            <person name="Tangrot J."/>
            <person name="Rosling A."/>
        </authorList>
    </citation>
    <scope>NUCLEOTIDE SEQUENCE</scope>
    <source>
        <strain evidence="3">UK204</strain>
    </source>
</reference>
<dbReference type="EMBL" id="CAJVPQ010000190">
    <property type="protein sequence ID" value="CAG8455128.1"/>
    <property type="molecule type" value="Genomic_DNA"/>
</dbReference>
<protein>
    <submittedName>
        <fullName evidence="3">5598_t:CDS:1</fullName>
    </submittedName>
</protein>
<comment type="caution">
    <text evidence="3">The sequence shown here is derived from an EMBL/GenBank/DDBJ whole genome shotgun (WGS) entry which is preliminary data.</text>
</comment>
<keyword evidence="4" id="KW-1185">Reference proteome</keyword>
<evidence type="ECO:0000313" key="3">
    <source>
        <dbReference type="EMBL" id="CAG8455128.1"/>
    </source>
</evidence>
<evidence type="ECO:0000259" key="2">
    <source>
        <dbReference type="Pfam" id="PF07814"/>
    </source>
</evidence>
<dbReference type="InterPro" id="IPR011989">
    <property type="entry name" value="ARM-like"/>
</dbReference>
<dbReference type="Proteomes" id="UP000789570">
    <property type="component" value="Unassembled WGS sequence"/>
</dbReference>
<dbReference type="OrthoDB" id="78088at2759"/>
<dbReference type="SUPFAM" id="SSF48371">
    <property type="entry name" value="ARM repeat"/>
    <property type="match status" value="1"/>
</dbReference>
<accession>A0A9N8VHA4</accession>
<dbReference type="Pfam" id="PF07814">
    <property type="entry name" value="WAPL"/>
    <property type="match status" value="1"/>
</dbReference>
<sequence length="614" mass="68940">MPKPKITMTYDRKIRRTKHSTTTKTATKSASSESVFGFPSTASPSYSISGGSAIGGQKTYGKGRTILGQDLDSILIDQFIPSRTSFDMDLTDDDINDNLTPKKHALKHYKSRKKILLKSSRELREVGDNTSFTDEMDYIFGGIENRSINVRRNSVMDLLSKLLDGDFLLKIRAHNYISKIYTILDRNQDSLIRCLFSFIICIFMEDKNSSIHLIKEHDFVGFIVNLLNSSSDPLSTDYDSLKKPEKLLVDDFKEIILKSTIFKENSQISLKSIALRILSSLSTLKTRHENEIKRRMRTSGGLLAVIKILKSELELVDGLLSAIENGKSSQQDTLDFKLIEQCLKILECATLFCSENQIYIVEDRDILHMLLELLLYCQVESFDNSAEVLSLVLECLLATLKVLINLTNENLSACQYVGSQLGMSILMRLATVGQLPREESIINNTVPFMMEIDSIENSESVDAIKFDVLLLSIGLLINLVETDPNNQDEFRKVDQYPMCPGSRKCMRTCTCLPRVSAVSCLVSLYNYQLGKDDDKTDSNIAAAYMARLPDRSVSSLINLLQQFVHFNELVGEEATANGHVSGQMLMSSSSLENQGRTIGDSFLEIVDMLKSLET</sequence>
<organism evidence="3 4">
    <name type="scientific">Funneliformis caledonium</name>
    <dbReference type="NCBI Taxonomy" id="1117310"/>
    <lineage>
        <taxon>Eukaryota</taxon>
        <taxon>Fungi</taxon>
        <taxon>Fungi incertae sedis</taxon>
        <taxon>Mucoromycota</taxon>
        <taxon>Glomeromycotina</taxon>
        <taxon>Glomeromycetes</taxon>
        <taxon>Glomerales</taxon>
        <taxon>Glomeraceae</taxon>
        <taxon>Funneliformis</taxon>
    </lineage>
</organism>
<dbReference type="PANTHER" id="PTHR22100:SF13">
    <property type="entry name" value="WINGS APART-LIKE PROTEIN HOMOLOG"/>
    <property type="match status" value="1"/>
</dbReference>
<dbReference type="InterPro" id="IPR016024">
    <property type="entry name" value="ARM-type_fold"/>
</dbReference>
<proteinExistence type="inferred from homology"/>
<evidence type="ECO:0000256" key="1">
    <source>
        <dbReference type="ARBA" id="ARBA00006854"/>
    </source>
</evidence>
<dbReference type="PANTHER" id="PTHR22100">
    <property type="entry name" value="WINGS APART-LIKE PROTEIN HOMOLOG"/>
    <property type="match status" value="1"/>
</dbReference>
<name>A0A9N8VHA4_9GLOM</name>
<dbReference type="Gene3D" id="1.25.10.10">
    <property type="entry name" value="Leucine-rich Repeat Variant"/>
    <property type="match status" value="1"/>
</dbReference>
<evidence type="ECO:0000313" key="4">
    <source>
        <dbReference type="Proteomes" id="UP000789570"/>
    </source>
</evidence>
<feature type="domain" description="Wings apart-like protein C-terminal" evidence="2">
    <location>
        <begin position="118"/>
        <end position="482"/>
    </location>
</feature>
<gene>
    <name evidence="3" type="ORF">FCALED_LOCUS1453</name>
</gene>